<sequence length="78" mass="8486">MAKREIKNNSMAMIATVALVGMLASAIGFFSPDYCTVPQSDDWTSCEAIAQQRNIGSIVLFVLCLGGFAVSLSKRRKR</sequence>
<protein>
    <submittedName>
        <fullName evidence="2">Unannotated protein</fullName>
    </submittedName>
</protein>
<organism evidence="2">
    <name type="scientific">freshwater metagenome</name>
    <dbReference type="NCBI Taxonomy" id="449393"/>
    <lineage>
        <taxon>unclassified sequences</taxon>
        <taxon>metagenomes</taxon>
        <taxon>ecological metagenomes</taxon>
    </lineage>
</organism>
<dbReference type="AlphaFoldDB" id="A0A6J6MT35"/>
<feature type="transmembrane region" description="Helical" evidence="1">
    <location>
        <begin position="51"/>
        <end position="72"/>
    </location>
</feature>
<dbReference type="EMBL" id="CAEZXL010000001">
    <property type="protein sequence ID" value="CAB4677410.1"/>
    <property type="molecule type" value="Genomic_DNA"/>
</dbReference>
<evidence type="ECO:0000256" key="1">
    <source>
        <dbReference type="SAM" id="Phobius"/>
    </source>
</evidence>
<accession>A0A6J6MT35</accession>
<gene>
    <name evidence="2" type="ORF">UFOPK2373_00001</name>
</gene>
<reference evidence="2" key="1">
    <citation type="submission" date="2020-05" db="EMBL/GenBank/DDBJ databases">
        <authorList>
            <person name="Chiriac C."/>
            <person name="Salcher M."/>
            <person name="Ghai R."/>
            <person name="Kavagutti S V."/>
        </authorList>
    </citation>
    <scope>NUCLEOTIDE SEQUENCE</scope>
</reference>
<feature type="transmembrane region" description="Helical" evidence="1">
    <location>
        <begin position="12"/>
        <end position="31"/>
    </location>
</feature>
<keyword evidence="1" id="KW-0812">Transmembrane</keyword>
<keyword evidence="1" id="KW-1133">Transmembrane helix</keyword>
<keyword evidence="1" id="KW-0472">Membrane</keyword>
<proteinExistence type="predicted"/>
<evidence type="ECO:0000313" key="2">
    <source>
        <dbReference type="EMBL" id="CAB4677410.1"/>
    </source>
</evidence>
<name>A0A6J6MT35_9ZZZZ</name>